<feature type="non-terminal residue" evidence="2">
    <location>
        <position position="1"/>
    </location>
</feature>
<dbReference type="EMBL" id="GBEZ01020859">
    <property type="protein sequence ID" value="JAC65844.1"/>
    <property type="molecule type" value="Transcribed_RNA"/>
</dbReference>
<gene>
    <name evidence="2" type="ORF">TSPGSL018_15125</name>
</gene>
<reference evidence="2" key="1">
    <citation type="submission" date="2014-05" db="EMBL/GenBank/DDBJ databases">
        <title>The transcriptome of the halophilic microalga Tetraselmis sp. GSL018 isolated from the Great Salt Lake, Utah.</title>
        <authorList>
            <person name="Jinkerson R.E."/>
            <person name="D'Adamo S."/>
            <person name="Posewitz M.C."/>
        </authorList>
    </citation>
    <scope>NUCLEOTIDE SEQUENCE</scope>
    <source>
        <strain evidence="2">GSL018</strain>
    </source>
</reference>
<feature type="non-terminal residue" evidence="2">
    <location>
        <position position="125"/>
    </location>
</feature>
<feature type="compositionally biased region" description="Basic and acidic residues" evidence="1">
    <location>
        <begin position="1"/>
        <end position="18"/>
    </location>
</feature>
<protein>
    <submittedName>
        <fullName evidence="2">Uncharacterized protein</fullName>
    </submittedName>
</protein>
<sequence>ERGREGERIRGRKGRGEGTDAGGRFLQGEHREERGRFWRCGAESENGDKAKERGMRPLDRGRKSPSAEVRPDFPRVAVIHPSATGVRDKGLKGGSGKAHLLPFEEGGGSSGRDIPVCVCVCVCVC</sequence>
<dbReference type="AlphaFoldDB" id="A0A061R509"/>
<organism evidence="2">
    <name type="scientific">Tetraselmis sp. GSL018</name>
    <dbReference type="NCBI Taxonomy" id="582737"/>
    <lineage>
        <taxon>Eukaryota</taxon>
        <taxon>Viridiplantae</taxon>
        <taxon>Chlorophyta</taxon>
        <taxon>core chlorophytes</taxon>
        <taxon>Chlorodendrophyceae</taxon>
        <taxon>Chlorodendrales</taxon>
        <taxon>Chlorodendraceae</taxon>
        <taxon>Tetraselmis</taxon>
    </lineage>
</organism>
<feature type="region of interest" description="Disordered" evidence="1">
    <location>
        <begin position="1"/>
        <end position="28"/>
    </location>
</feature>
<proteinExistence type="predicted"/>
<name>A0A061R509_9CHLO</name>
<evidence type="ECO:0000313" key="2">
    <source>
        <dbReference type="EMBL" id="JAC65844.1"/>
    </source>
</evidence>
<evidence type="ECO:0000256" key="1">
    <source>
        <dbReference type="SAM" id="MobiDB-lite"/>
    </source>
</evidence>
<accession>A0A061R509</accession>
<feature type="compositionally biased region" description="Basic and acidic residues" evidence="1">
    <location>
        <begin position="46"/>
        <end position="62"/>
    </location>
</feature>
<feature type="region of interest" description="Disordered" evidence="1">
    <location>
        <begin position="40"/>
        <end position="68"/>
    </location>
</feature>